<dbReference type="InterPro" id="IPR038704">
    <property type="entry name" value="YEAST_sf"/>
</dbReference>
<dbReference type="CDD" id="cd16906">
    <property type="entry name" value="YEATS_AF-9_like"/>
    <property type="match status" value="1"/>
</dbReference>
<reference evidence="5" key="1">
    <citation type="submission" date="2020-11" db="EMBL/GenBank/DDBJ databases">
        <authorList>
            <person name="Tran Van P."/>
        </authorList>
    </citation>
    <scope>NUCLEOTIDE SEQUENCE</scope>
</reference>
<dbReference type="GO" id="GO:0003682">
    <property type="term" value="F:chromatin binding"/>
    <property type="evidence" value="ECO:0007669"/>
    <property type="project" value="TreeGrafter"/>
</dbReference>
<name>A0A7R9FTB5_9CRUS</name>
<feature type="region of interest" description="Disordered" evidence="3">
    <location>
        <begin position="136"/>
        <end position="644"/>
    </location>
</feature>
<proteinExistence type="predicted"/>
<dbReference type="EMBL" id="LR906239">
    <property type="protein sequence ID" value="CAD7253805.1"/>
    <property type="molecule type" value="Genomic_DNA"/>
</dbReference>
<feature type="compositionally biased region" description="Basic and acidic residues" evidence="3">
    <location>
        <begin position="340"/>
        <end position="371"/>
    </location>
</feature>
<evidence type="ECO:0000313" key="6">
    <source>
        <dbReference type="Proteomes" id="UP000677054"/>
    </source>
</evidence>
<feature type="compositionally biased region" description="Basic and acidic residues" evidence="3">
    <location>
        <begin position="143"/>
        <end position="157"/>
    </location>
</feature>
<comment type="subcellular location">
    <subcellularLocation>
        <location evidence="2">Nucleus</location>
    </subcellularLocation>
</comment>
<sequence length="705" mass="80365">MAMQVKLELGHRASLRTKKTPEGYTHDWSVFVRGPEGTNIEHFIDRVVFYLHESFPRAKRVVKEPPYQVTETGYAGFLLPIEVVFRNQEPRSVRFDYDLFLQSTGPPINHVRLEKLTFQKPSDDFKKKLLKGGGVAVGVGESSGEKAPNRGGEKEKNATSAIEPVGGKGGKGKGGGGAAEVKKPSLSSHVGIGSSGHAIASTKSKSKDSGEKEKGRDLEKEREREKEKEKEREREREREREKEKEKEKEREREREREKEKDRAREKEKKNALGRKDPFSSLFGEPIKTLKQEREKGKEKDKEKEVEKEKDKEKGKEREKKEEKEGKEERRSLSKGKKEAKRPLTDDFHHRHVPDKKPKLEEDKKKERAKEKREKHKPKKDREKEKEKEKVEVEKKLEKVEVEKKPEIKNKLASESHGVEKLKNGLKSSKGEEKKHKKVKMGSEEKNPKKEKEKEPERKIALSAAKKISVSPVPEKVKDVKSSQNHSQTHVHVNGHVADSSRTEPSSNNVFRKLMAELGSDDDDSSKSSEDVAPVFSSKTETVEAKGTVILSSDSEPEMRKRKKPSGERHKKMKKKRKRKKGSGSSHSDSSDSPSESEDESGVESQRRREVSSSSDDDRDPNANLRLNANESVKSTPRPLSSSSEDHYSQLLDLHRRIMDLRDCDLLQKIVDVIKETGQFEITNTTFDFNLCALDKGTIQRLQNCF</sequence>
<feature type="compositionally biased region" description="Low complexity" evidence="3">
    <location>
        <begin position="582"/>
        <end position="593"/>
    </location>
</feature>
<evidence type="ECO:0000313" key="5">
    <source>
        <dbReference type="EMBL" id="CAD7253805.1"/>
    </source>
</evidence>
<accession>A0A7R9FTB5</accession>
<feature type="compositionally biased region" description="Basic and acidic residues" evidence="3">
    <location>
        <begin position="440"/>
        <end position="459"/>
    </location>
</feature>
<dbReference type="PANTHER" id="PTHR47827:SF3">
    <property type="entry name" value="AF-9 ANC1 HOMOLOGY DOMAIN-CONTAINING PROTEIN"/>
    <property type="match status" value="1"/>
</dbReference>
<keyword evidence="6" id="KW-1185">Reference proteome</keyword>
<dbReference type="Pfam" id="PF17793">
    <property type="entry name" value="AHD"/>
    <property type="match status" value="1"/>
</dbReference>
<feature type="compositionally biased region" description="Polar residues" evidence="3">
    <location>
        <begin position="481"/>
        <end position="490"/>
    </location>
</feature>
<protein>
    <recommendedName>
        <fullName evidence="4">YEATS domain-containing protein</fullName>
    </recommendedName>
</protein>
<organism evidence="5">
    <name type="scientific">Darwinula stevensoni</name>
    <dbReference type="NCBI Taxonomy" id="69355"/>
    <lineage>
        <taxon>Eukaryota</taxon>
        <taxon>Metazoa</taxon>
        <taxon>Ecdysozoa</taxon>
        <taxon>Arthropoda</taxon>
        <taxon>Crustacea</taxon>
        <taxon>Oligostraca</taxon>
        <taxon>Ostracoda</taxon>
        <taxon>Podocopa</taxon>
        <taxon>Podocopida</taxon>
        <taxon>Darwinulocopina</taxon>
        <taxon>Darwinuloidea</taxon>
        <taxon>Darwinulidae</taxon>
        <taxon>Darwinula</taxon>
    </lineage>
</organism>
<evidence type="ECO:0000256" key="2">
    <source>
        <dbReference type="PROSITE-ProRule" id="PRU00376"/>
    </source>
</evidence>
<dbReference type="PROSITE" id="PS51037">
    <property type="entry name" value="YEATS"/>
    <property type="match status" value="1"/>
</dbReference>
<feature type="compositionally biased region" description="Basic and acidic residues" evidence="3">
    <location>
        <begin position="287"/>
        <end position="331"/>
    </location>
</feature>
<feature type="compositionally biased region" description="Polar residues" evidence="3">
    <location>
        <begin position="624"/>
        <end position="642"/>
    </location>
</feature>
<feature type="compositionally biased region" description="Basic and acidic residues" evidence="3">
    <location>
        <begin position="205"/>
        <end position="277"/>
    </location>
</feature>
<dbReference type="Gene3D" id="1.20.1270.290">
    <property type="match status" value="1"/>
</dbReference>
<evidence type="ECO:0000256" key="3">
    <source>
        <dbReference type="SAM" id="MobiDB-lite"/>
    </source>
</evidence>
<dbReference type="Pfam" id="PF03366">
    <property type="entry name" value="YEATS"/>
    <property type="match status" value="1"/>
</dbReference>
<dbReference type="EMBL" id="CAJPEV010006722">
    <property type="protein sequence ID" value="CAG0904332.1"/>
    <property type="molecule type" value="Genomic_DNA"/>
</dbReference>
<dbReference type="InterPro" id="IPR052790">
    <property type="entry name" value="YEATS_domain"/>
</dbReference>
<keyword evidence="1 2" id="KW-0539">Nucleus</keyword>
<feature type="compositionally biased region" description="Basic residues" evidence="3">
    <location>
        <begin position="559"/>
        <end position="581"/>
    </location>
</feature>
<dbReference type="PANTHER" id="PTHR47827">
    <property type="entry name" value="AHD DOMAIN-CONTAINING PROTEIN"/>
    <property type="match status" value="1"/>
</dbReference>
<dbReference type="Proteomes" id="UP000677054">
    <property type="component" value="Unassembled WGS sequence"/>
</dbReference>
<dbReference type="InterPro" id="IPR040930">
    <property type="entry name" value="AF-9_AHD"/>
</dbReference>
<dbReference type="InterPro" id="IPR055129">
    <property type="entry name" value="YEATS_dom"/>
</dbReference>
<evidence type="ECO:0000256" key="1">
    <source>
        <dbReference type="ARBA" id="ARBA00023242"/>
    </source>
</evidence>
<feature type="compositionally biased region" description="Gly residues" evidence="3">
    <location>
        <begin position="166"/>
        <end position="178"/>
    </location>
</feature>
<dbReference type="OrthoDB" id="10053467at2759"/>
<dbReference type="Gene3D" id="2.60.40.1970">
    <property type="entry name" value="YEATS domain"/>
    <property type="match status" value="1"/>
</dbReference>
<evidence type="ECO:0000259" key="4">
    <source>
        <dbReference type="PROSITE" id="PS51037"/>
    </source>
</evidence>
<feature type="compositionally biased region" description="Basic and acidic residues" evidence="3">
    <location>
        <begin position="379"/>
        <end position="433"/>
    </location>
</feature>
<dbReference type="GO" id="GO:0045893">
    <property type="term" value="P:positive regulation of DNA-templated transcription"/>
    <property type="evidence" value="ECO:0007669"/>
    <property type="project" value="TreeGrafter"/>
</dbReference>
<feature type="domain" description="YEATS" evidence="4">
    <location>
        <begin position="1"/>
        <end position="132"/>
    </location>
</feature>
<dbReference type="GO" id="GO:0008023">
    <property type="term" value="C:transcription elongation factor complex"/>
    <property type="evidence" value="ECO:0007669"/>
    <property type="project" value="TreeGrafter"/>
</dbReference>
<gene>
    <name evidence="5" type="ORF">DSTB1V02_LOCUS13551</name>
</gene>
<dbReference type="AlphaFoldDB" id="A0A7R9FTB5"/>